<keyword evidence="7 9" id="KW-0472">Membrane</keyword>
<feature type="transmembrane region" description="Helical" evidence="9">
    <location>
        <begin position="142"/>
        <end position="162"/>
    </location>
</feature>
<feature type="transmembrane region" description="Helical" evidence="9">
    <location>
        <begin position="97"/>
        <end position="115"/>
    </location>
</feature>
<comment type="caution">
    <text evidence="10">The sequence shown here is derived from an EMBL/GenBank/DDBJ whole genome shotgun (WGS) entry which is preliminary data.</text>
</comment>
<dbReference type="CDD" id="cd06582">
    <property type="entry name" value="TM_PBP1_LivH_like"/>
    <property type="match status" value="1"/>
</dbReference>
<evidence type="ECO:0000313" key="10">
    <source>
        <dbReference type="EMBL" id="MDA7418557.1"/>
    </source>
</evidence>
<feature type="transmembrane region" description="Helical" evidence="9">
    <location>
        <begin position="194"/>
        <end position="218"/>
    </location>
</feature>
<evidence type="ECO:0000256" key="9">
    <source>
        <dbReference type="SAM" id="Phobius"/>
    </source>
</evidence>
<evidence type="ECO:0000256" key="1">
    <source>
        <dbReference type="ARBA" id="ARBA00004651"/>
    </source>
</evidence>
<sequence length="306" mass="31827">MTGTLVLEQLLNGIGYGLMLFLLAAGLTLVFGIMDVLNLAHGSLFMAGAYLAAEAHTRTGSFTAAIVFAVLATVALALLLEVLLMRRLYARDHLAQVLATFGVILIADDLVKMAWGPSPVMAPTPSALSGPIEIIPGLPYPAYRLLILGAGVAVALGLWWLVNHTRIGMRVRAGASDRPMAEWMGVRVGRIFNGVFLLGAALAALAGALMGPIVAVQVGMGEQILIPALVVLVIGGIGSVRGAFVAALLVGVVDTIGRAFLPMALRATLPPATAADLGPLFAELAMYALMVGVLIFRPAGLFSPRT</sequence>
<evidence type="ECO:0000256" key="3">
    <source>
        <dbReference type="ARBA" id="ARBA00022475"/>
    </source>
</evidence>
<feature type="transmembrane region" description="Helical" evidence="9">
    <location>
        <begin position="274"/>
        <end position="296"/>
    </location>
</feature>
<proteinExistence type="inferred from homology"/>
<gene>
    <name evidence="10" type="ORF">PGB34_19475</name>
</gene>
<evidence type="ECO:0000256" key="4">
    <source>
        <dbReference type="ARBA" id="ARBA00022692"/>
    </source>
</evidence>
<feature type="transmembrane region" description="Helical" evidence="9">
    <location>
        <begin position="224"/>
        <end position="253"/>
    </location>
</feature>
<comment type="subcellular location">
    <subcellularLocation>
        <location evidence="1">Cell membrane</location>
        <topology evidence="1">Multi-pass membrane protein</topology>
    </subcellularLocation>
</comment>
<evidence type="ECO:0000256" key="5">
    <source>
        <dbReference type="ARBA" id="ARBA00022970"/>
    </source>
</evidence>
<evidence type="ECO:0000256" key="7">
    <source>
        <dbReference type="ARBA" id="ARBA00023136"/>
    </source>
</evidence>
<feature type="transmembrane region" description="Helical" evidence="9">
    <location>
        <begin position="65"/>
        <end position="85"/>
    </location>
</feature>
<feature type="transmembrane region" description="Helical" evidence="9">
    <location>
        <begin position="13"/>
        <end position="31"/>
    </location>
</feature>
<comment type="similarity">
    <text evidence="8">Belongs to the binding-protein-dependent transport system permease family. LivHM subfamily.</text>
</comment>
<dbReference type="PANTHER" id="PTHR11795">
    <property type="entry name" value="BRANCHED-CHAIN AMINO ACID TRANSPORT SYSTEM PERMEASE PROTEIN LIVH"/>
    <property type="match status" value="1"/>
</dbReference>
<accession>A0AAE3NE18</accession>
<evidence type="ECO:0000313" key="11">
    <source>
        <dbReference type="Proteomes" id="UP001212602"/>
    </source>
</evidence>
<evidence type="ECO:0000256" key="6">
    <source>
        <dbReference type="ARBA" id="ARBA00022989"/>
    </source>
</evidence>
<dbReference type="AlphaFoldDB" id="A0AAE3NE18"/>
<name>A0AAE3NE18_9BURK</name>
<organism evidence="10 11">
    <name type="scientific">Xenophilus arseniciresistens</name>
    <dbReference type="NCBI Taxonomy" id="1283306"/>
    <lineage>
        <taxon>Bacteria</taxon>
        <taxon>Pseudomonadati</taxon>
        <taxon>Pseudomonadota</taxon>
        <taxon>Betaproteobacteria</taxon>
        <taxon>Burkholderiales</taxon>
        <taxon>Comamonadaceae</taxon>
        <taxon>Xenophilus</taxon>
    </lineage>
</organism>
<reference evidence="10" key="1">
    <citation type="submission" date="2023-01" db="EMBL/GenBank/DDBJ databases">
        <title>Xenophilus mangrovi sp. nov., isolated from soil of Mangrove nature reserve.</title>
        <authorList>
            <person name="Xu S."/>
            <person name="Liu Z."/>
            <person name="Xu Y."/>
        </authorList>
    </citation>
    <scope>NUCLEOTIDE SEQUENCE</scope>
    <source>
        <strain evidence="10">YW8</strain>
    </source>
</reference>
<keyword evidence="2" id="KW-0813">Transport</keyword>
<keyword evidence="6 9" id="KW-1133">Transmembrane helix</keyword>
<evidence type="ECO:0000256" key="2">
    <source>
        <dbReference type="ARBA" id="ARBA00022448"/>
    </source>
</evidence>
<dbReference type="GO" id="GO:0022857">
    <property type="term" value="F:transmembrane transporter activity"/>
    <property type="evidence" value="ECO:0007669"/>
    <property type="project" value="InterPro"/>
</dbReference>
<dbReference type="EMBL" id="JAQIPB010000010">
    <property type="protein sequence ID" value="MDA7418557.1"/>
    <property type="molecule type" value="Genomic_DNA"/>
</dbReference>
<dbReference type="GO" id="GO:0005886">
    <property type="term" value="C:plasma membrane"/>
    <property type="evidence" value="ECO:0007669"/>
    <property type="project" value="UniProtKB-SubCell"/>
</dbReference>
<keyword evidence="3" id="KW-1003">Cell membrane</keyword>
<protein>
    <submittedName>
        <fullName evidence="10">Branched-chain amino acid ABC transporter permease</fullName>
    </submittedName>
</protein>
<dbReference type="InterPro" id="IPR001851">
    <property type="entry name" value="ABC_transp_permease"/>
</dbReference>
<keyword evidence="11" id="KW-1185">Reference proteome</keyword>
<dbReference type="RefSeq" id="WP_271429858.1">
    <property type="nucleotide sequence ID" value="NZ_JAQIPB010000010.1"/>
</dbReference>
<keyword evidence="4 9" id="KW-0812">Transmembrane</keyword>
<dbReference type="InterPro" id="IPR052157">
    <property type="entry name" value="BCAA_transport_permease"/>
</dbReference>
<dbReference type="Pfam" id="PF02653">
    <property type="entry name" value="BPD_transp_2"/>
    <property type="match status" value="1"/>
</dbReference>
<keyword evidence="5" id="KW-0029">Amino-acid transport</keyword>
<dbReference type="GO" id="GO:0006865">
    <property type="term" value="P:amino acid transport"/>
    <property type="evidence" value="ECO:0007669"/>
    <property type="project" value="UniProtKB-KW"/>
</dbReference>
<dbReference type="Proteomes" id="UP001212602">
    <property type="component" value="Unassembled WGS sequence"/>
</dbReference>
<evidence type="ECO:0000256" key="8">
    <source>
        <dbReference type="ARBA" id="ARBA00037998"/>
    </source>
</evidence>
<dbReference type="PANTHER" id="PTHR11795:SF442">
    <property type="entry name" value="ABC TRANSPORTER ATP-BINDING PROTEIN"/>
    <property type="match status" value="1"/>
</dbReference>